<dbReference type="Pfam" id="PF05225">
    <property type="entry name" value="HTH_psq"/>
    <property type="match status" value="1"/>
</dbReference>
<dbReference type="AlphaFoldDB" id="A0A9J6FUP8"/>
<evidence type="ECO:0000313" key="3">
    <source>
        <dbReference type="EMBL" id="KAH9366515.1"/>
    </source>
</evidence>
<evidence type="ECO:0000256" key="1">
    <source>
        <dbReference type="ARBA" id="ARBA00004123"/>
    </source>
</evidence>
<dbReference type="VEuPathDB" id="VectorBase:HLOH_052682"/>
<dbReference type="InterPro" id="IPR009057">
    <property type="entry name" value="Homeodomain-like_sf"/>
</dbReference>
<reference evidence="3 4" key="1">
    <citation type="journal article" date="2020" name="Cell">
        <title>Large-Scale Comparative Analyses of Tick Genomes Elucidate Their Genetic Diversity and Vector Capacities.</title>
        <authorList>
            <consortium name="Tick Genome and Microbiome Consortium (TIGMIC)"/>
            <person name="Jia N."/>
            <person name="Wang J."/>
            <person name="Shi W."/>
            <person name="Du L."/>
            <person name="Sun Y."/>
            <person name="Zhan W."/>
            <person name="Jiang J.F."/>
            <person name="Wang Q."/>
            <person name="Zhang B."/>
            <person name="Ji P."/>
            <person name="Bell-Sakyi L."/>
            <person name="Cui X.M."/>
            <person name="Yuan T.T."/>
            <person name="Jiang B.G."/>
            <person name="Yang W.F."/>
            <person name="Lam T.T."/>
            <person name="Chang Q.C."/>
            <person name="Ding S.J."/>
            <person name="Wang X.J."/>
            <person name="Zhu J.G."/>
            <person name="Ruan X.D."/>
            <person name="Zhao L."/>
            <person name="Wei J.T."/>
            <person name="Ye R.Z."/>
            <person name="Que T.C."/>
            <person name="Du C.H."/>
            <person name="Zhou Y.H."/>
            <person name="Cheng J.X."/>
            <person name="Dai P.F."/>
            <person name="Guo W.B."/>
            <person name="Han X.H."/>
            <person name="Huang E.J."/>
            <person name="Li L.F."/>
            <person name="Wei W."/>
            <person name="Gao Y.C."/>
            <person name="Liu J.Z."/>
            <person name="Shao H.Z."/>
            <person name="Wang X."/>
            <person name="Wang C.C."/>
            <person name="Yang T.C."/>
            <person name="Huo Q.B."/>
            <person name="Li W."/>
            <person name="Chen H.Y."/>
            <person name="Chen S.E."/>
            <person name="Zhou L.G."/>
            <person name="Ni X.B."/>
            <person name="Tian J.H."/>
            <person name="Sheng Y."/>
            <person name="Liu T."/>
            <person name="Pan Y.S."/>
            <person name="Xia L.Y."/>
            <person name="Li J."/>
            <person name="Zhao F."/>
            <person name="Cao W.C."/>
        </authorList>
    </citation>
    <scope>NUCLEOTIDE SEQUENCE [LARGE SCALE GENOMIC DNA]</scope>
    <source>
        <strain evidence="3">HaeL-2018</strain>
    </source>
</reference>
<accession>A0A9J6FUP8</accession>
<dbReference type="Gene3D" id="1.10.10.60">
    <property type="entry name" value="Homeodomain-like"/>
    <property type="match status" value="1"/>
</dbReference>
<organism evidence="3 4">
    <name type="scientific">Haemaphysalis longicornis</name>
    <name type="common">Bush tick</name>
    <dbReference type="NCBI Taxonomy" id="44386"/>
    <lineage>
        <taxon>Eukaryota</taxon>
        <taxon>Metazoa</taxon>
        <taxon>Ecdysozoa</taxon>
        <taxon>Arthropoda</taxon>
        <taxon>Chelicerata</taxon>
        <taxon>Arachnida</taxon>
        <taxon>Acari</taxon>
        <taxon>Parasitiformes</taxon>
        <taxon>Ixodida</taxon>
        <taxon>Ixodoidea</taxon>
        <taxon>Ixodidae</taxon>
        <taxon>Haemaphysalinae</taxon>
        <taxon>Haemaphysalis</taxon>
    </lineage>
</organism>
<dbReference type="GO" id="GO:0003677">
    <property type="term" value="F:DNA binding"/>
    <property type="evidence" value="ECO:0007669"/>
    <property type="project" value="InterPro"/>
</dbReference>
<proteinExistence type="predicted"/>
<comment type="subcellular location">
    <subcellularLocation>
        <location evidence="1">Nucleus</location>
    </subcellularLocation>
</comment>
<dbReference type="OrthoDB" id="6750265at2759"/>
<dbReference type="InterPro" id="IPR007889">
    <property type="entry name" value="HTH_Psq"/>
</dbReference>
<evidence type="ECO:0000313" key="4">
    <source>
        <dbReference type="Proteomes" id="UP000821853"/>
    </source>
</evidence>
<dbReference type="Proteomes" id="UP000821853">
    <property type="component" value="Chromosome 2"/>
</dbReference>
<evidence type="ECO:0000259" key="2">
    <source>
        <dbReference type="Pfam" id="PF05225"/>
    </source>
</evidence>
<dbReference type="EMBL" id="JABSTR010000004">
    <property type="protein sequence ID" value="KAH9366515.1"/>
    <property type="molecule type" value="Genomic_DNA"/>
</dbReference>
<comment type="caution">
    <text evidence="3">The sequence shown here is derived from an EMBL/GenBank/DDBJ whole genome shotgun (WGS) entry which is preliminary data.</text>
</comment>
<feature type="domain" description="HTH psq-type" evidence="2">
    <location>
        <begin position="1"/>
        <end position="36"/>
    </location>
</feature>
<sequence>MKKALDAVQDKTHSLRVASRLFCIPKDALQRRVKKREKFQSQAIHKRVLGSKRRVLSEEQEKQLVEHILCMERALFGLT</sequence>
<gene>
    <name evidence="3" type="ORF">HPB48_018070</name>
</gene>
<protein>
    <recommendedName>
        <fullName evidence="2">HTH psq-type domain-containing protein</fullName>
    </recommendedName>
</protein>
<keyword evidence="4" id="KW-1185">Reference proteome</keyword>
<name>A0A9J6FUP8_HAELO</name>
<dbReference type="SUPFAM" id="SSF46689">
    <property type="entry name" value="Homeodomain-like"/>
    <property type="match status" value="1"/>
</dbReference>
<dbReference type="GO" id="GO:0005634">
    <property type="term" value="C:nucleus"/>
    <property type="evidence" value="ECO:0007669"/>
    <property type="project" value="UniProtKB-SubCell"/>
</dbReference>